<evidence type="ECO:0000256" key="1">
    <source>
        <dbReference type="SAM" id="MobiDB-lite"/>
    </source>
</evidence>
<evidence type="ECO:0000313" key="2">
    <source>
        <dbReference type="EMBL" id="QEA39137.1"/>
    </source>
</evidence>
<dbReference type="Proteomes" id="UP000321272">
    <property type="component" value="Chromosome"/>
</dbReference>
<dbReference type="EMBL" id="CP042382">
    <property type="protein sequence ID" value="QEA39137.1"/>
    <property type="molecule type" value="Genomic_DNA"/>
</dbReference>
<proteinExistence type="predicted"/>
<feature type="region of interest" description="Disordered" evidence="1">
    <location>
        <begin position="110"/>
        <end position="132"/>
    </location>
</feature>
<dbReference type="KEGG" id="paur:FGL86_08655"/>
<reference evidence="2 3" key="1">
    <citation type="submission" date="2019-06" db="EMBL/GenBank/DDBJ databases">
        <title>Genome analyses of bacteria isolated from kimchi.</title>
        <authorList>
            <person name="Lee S."/>
            <person name="Ahn S."/>
            <person name="Roh S."/>
        </authorList>
    </citation>
    <scope>NUCLEOTIDE SEQUENCE [LARGE SCALE GENOMIC DNA]</scope>
    <source>
        <strain evidence="2 3">CBA4606</strain>
    </source>
</reference>
<dbReference type="RefSeq" id="WP_147184192.1">
    <property type="nucleotide sequence ID" value="NZ_CP042382.1"/>
</dbReference>
<dbReference type="AlphaFoldDB" id="A0A5B8ST04"/>
<accession>A0A5B8ST04</accession>
<organism evidence="2 3">
    <name type="scientific">Pistricoccus aurantiacus</name>
    <dbReference type="NCBI Taxonomy" id="1883414"/>
    <lineage>
        <taxon>Bacteria</taxon>
        <taxon>Pseudomonadati</taxon>
        <taxon>Pseudomonadota</taxon>
        <taxon>Gammaproteobacteria</taxon>
        <taxon>Oceanospirillales</taxon>
        <taxon>Halomonadaceae</taxon>
        <taxon>Pistricoccus</taxon>
    </lineage>
</organism>
<gene>
    <name evidence="2" type="ORF">FGL86_08655</name>
</gene>
<name>A0A5B8ST04_9GAMM</name>
<evidence type="ECO:0000313" key="3">
    <source>
        <dbReference type="Proteomes" id="UP000321272"/>
    </source>
</evidence>
<keyword evidence="3" id="KW-1185">Reference proteome</keyword>
<sequence>MTSEHSRLYYSCIFLHVSFQAVLGTVENSSKSEDTPCWLDAQLLGMLSDELQRCRSDAAPLPEVCQALDTAIYHCSLLMAQCPAAVNRQLCRHHLEAIMMPLKEASSRLSNKAGPAASQRSAGQRLRGWLGW</sequence>
<protein>
    <submittedName>
        <fullName evidence="2">Uncharacterized protein</fullName>
    </submittedName>
</protein>
<dbReference type="OrthoDB" id="6167425at2"/>